<dbReference type="Proteomes" id="UP001320119">
    <property type="component" value="Chromosome"/>
</dbReference>
<keyword evidence="2" id="KW-0597">Phosphoprotein</keyword>
<dbReference type="CDD" id="cd17546">
    <property type="entry name" value="REC_hyHK_CKI1_RcsC-like"/>
    <property type="match status" value="1"/>
</dbReference>
<dbReference type="CDD" id="cd16936">
    <property type="entry name" value="HATPase_RsbW-like"/>
    <property type="match status" value="1"/>
</dbReference>
<evidence type="ECO:0000313" key="4">
    <source>
        <dbReference type="EMBL" id="BCD98955.1"/>
    </source>
</evidence>
<feature type="modified residue" description="4-aspartylphosphate" evidence="2">
    <location>
        <position position="63"/>
    </location>
</feature>
<dbReference type="SMART" id="SM00331">
    <property type="entry name" value="PP2C_SIG"/>
    <property type="match status" value="1"/>
</dbReference>
<sequence>MGDKTDEVQEALVKILVAEDSAVDRMILESMLRKGGYHVIMAEDGLQAVEQFERHNPDLVFLDVLMPNLNGIEAARKIREMSGDVFTPIVFLTSLADAESLATCLEAGGDDFLSKPYNAVIIEAKIKAFYRMREMNQTMIRQRDQIELNNTHLMQEQEVAKQVFDKITYAGTLDLPIIKYYMSALAVFNGDVILADLSPTGSLLLLLGDFTGHGLPAAIGSMPLASIFHGMARKGFSIGDIIREVNGKLYHTLPVGLFCCATAVDLSFHKKRALIWSGGLPEGGIYRAESRQFDVIRSTNLPLGVLSNREFNHTPARYEMAEGDQLFLWSDGIIEARKPDGNMFGEERLNAILYAQSPVDTIFDTVLKSVQNHIGDSDGDDDVSIVSLEMPNDEVAEKVLKSAPKSRGSLADWAMTLKLNTSSLKTFDPLPLLLNVISEVPHLRQSSSVLYTVLSELFNNAVEHGVLGLSSKLKSSPEGFATYYKLRKEGLEQLQDGWVTIDFEHQLEVDGGLLTIRFTDSGKGFVKEDEVVKTEKGDLHPNYFGRGLQLIDSICERLTINVPGNRIEAVFRWSTED</sequence>
<organism evidence="4 5">
    <name type="scientific">Marinagarivorans cellulosilyticus</name>
    <dbReference type="NCBI Taxonomy" id="2721545"/>
    <lineage>
        <taxon>Bacteria</taxon>
        <taxon>Pseudomonadati</taxon>
        <taxon>Pseudomonadota</taxon>
        <taxon>Gammaproteobacteria</taxon>
        <taxon>Cellvibrionales</taxon>
        <taxon>Cellvibrionaceae</taxon>
        <taxon>Marinagarivorans</taxon>
    </lineage>
</organism>
<dbReference type="GO" id="GO:0000160">
    <property type="term" value="P:phosphorelay signal transduction system"/>
    <property type="evidence" value="ECO:0007669"/>
    <property type="project" value="InterPro"/>
</dbReference>
<dbReference type="InterPro" id="IPR001932">
    <property type="entry name" value="PPM-type_phosphatase-like_dom"/>
</dbReference>
<dbReference type="KEGG" id="marq:MARGE09_P3156"/>
<dbReference type="Gene3D" id="3.40.50.2300">
    <property type="match status" value="1"/>
</dbReference>
<dbReference type="Gene3D" id="3.60.40.10">
    <property type="entry name" value="PPM-type phosphatase domain"/>
    <property type="match status" value="1"/>
</dbReference>
<evidence type="ECO:0000313" key="5">
    <source>
        <dbReference type="Proteomes" id="UP001320119"/>
    </source>
</evidence>
<dbReference type="Pfam" id="PF00072">
    <property type="entry name" value="Response_reg"/>
    <property type="match status" value="1"/>
</dbReference>
<dbReference type="InterPro" id="IPR052016">
    <property type="entry name" value="Bact_Sigma-Reg"/>
</dbReference>
<dbReference type="GO" id="GO:0016791">
    <property type="term" value="F:phosphatase activity"/>
    <property type="evidence" value="ECO:0007669"/>
    <property type="project" value="TreeGrafter"/>
</dbReference>
<evidence type="ECO:0000256" key="1">
    <source>
        <dbReference type="ARBA" id="ARBA00022801"/>
    </source>
</evidence>
<proteinExistence type="predicted"/>
<dbReference type="EMBL" id="AP023086">
    <property type="protein sequence ID" value="BCD98955.1"/>
    <property type="molecule type" value="Genomic_DNA"/>
</dbReference>
<dbReference type="Gene3D" id="3.30.565.10">
    <property type="entry name" value="Histidine kinase-like ATPase, C-terminal domain"/>
    <property type="match status" value="1"/>
</dbReference>
<dbReference type="RefSeq" id="WP_236983724.1">
    <property type="nucleotide sequence ID" value="NZ_AP023086.1"/>
</dbReference>
<dbReference type="InterPro" id="IPR036457">
    <property type="entry name" value="PPM-type-like_dom_sf"/>
</dbReference>
<dbReference type="PROSITE" id="PS50110">
    <property type="entry name" value="RESPONSE_REGULATORY"/>
    <property type="match status" value="1"/>
</dbReference>
<feature type="domain" description="Response regulatory" evidence="3">
    <location>
        <begin position="14"/>
        <end position="130"/>
    </location>
</feature>
<dbReference type="AlphaFoldDB" id="A0AAN2BLF0"/>
<dbReference type="Pfam" id="PF07228">
    <property type="entry name" value="SpoIIE"/>
    <property type="match status" value="1"/>
</dbReference>
<dbReference type="SUPFAM" id="SSF52172">
    <property type="entry name" value="CheY-like"/>
    <property type="match status" value="1"/>
</dbReference>
<dbReference type="SMART" id="SM00448">
    <property type="entry name" value="REC"/>
    <property type="match status" value="1"/>
</dbReference>
<keyword evidence="5" id="KW-1185">Reference proteome</keyword>
<protein>
    <submittedName>
        <fullName evidence="4">Two-component system, HptB-dependent secretion and biofilm response regulator</fullName>
    </submittedName>
</protein>
<dbReference type="InterPro" id="IPR001789">
    <property type="entry name" value="Sig_transdc_resp-reg_receiver"/>
</dbReference>
<evidence type="ECO:0000256" key="2">
    <source>
        <dbReference type="PROSITE-ProRule" id="PRU00169"/>
    </source>
</evidence>
<accession>A0AAN2BLF0</accession>
<dbReference type="SUPFAM" id="SSF55874">
    <property type="entry name" value="ATPase domain of HSP90 chaperone/DNA topoisomerase II/histidine kinase"/>
    <property type="match status" value="1"/>
</dbReference>
<dbReference type="PANTHER" id="PTHR43156:SF2">
    <property type="entry name" value="STAGE II SPORULATION PROTEIN E"/>
    <property type="match status" value="1"/>
</dbReference>
<reference evidence="4 5" key="1">
    <citation type="journal article" date="2022" name="IScience">
        <title>An ultrasensitive nanofiber-based assay for enzymatic hydrolysis and deep-sea microbial degradation of cellulose.</title>
        <authorList>
            <person name="Tsudome M."/>
            <person name="Tachioka M."/>
            <person name="Miyazaki M."/>
            <person name="Uchimura K."/>
            <person name="Tsuda M."/>
            <person name="Takaki Y."/>
            <person name="Deguchi S."/>
        </authorList>
    </citation>
    <scope>NUCLEOTIDE SEQUENCE [LARGE SCALE GENOMIC DNA]</scope>
    <source>
        <strain evidence="4 5">GE09</strain>
    </source>
</reference>
<dbReference type="PANTHER" id="PTHR43156">
    <property type="entry name" value="STAGE II SPORULATION PROTEIN E-RELATED"/>
    <property type="match status" value="1"/>
</dbReference>
<keyword evidence="1" id="KW-0378">Hydrolase</keyword>
<gene>
    <name evidence="4" type="ORF">MARGE09_P3156</name>
</gene>
<dbReference type="InterPro" id="IPR011006">
    <property type="entry name" value="CheY-like_superfamily"/>
</dbReference>
<dbReference type="InterPro" id="IPR036890">
    <property type="entry name" value="HATPase_C_sf"/>
</dbReference>
<evidence type="ECO:0000259" key="3">
    <source>
        <dbReference type="PROSITE" id="PS50110"/>
    </source>
</evidence>
<name>A0AAN2BLF0_9GAMM</name>